<dbReference type="HOGENOM" id="CLU_1286562_0_0_11"/>
<evidence type="ECO:0000313" key="2">
    <source>
        <dbReference type="EMBL" id="ACL42152.1"/>
    </source>
</evidence>
<dbReference type="KEGG" id="ach:Achl_4201"/>
<organism evidence="2 3">
    <name type="scientific">Pseudarthrobacter chlorophenolicus (strain ATCC 700700 / DSM 12829 / CIP 107037 / JCM 12360 / KCTC 9906 / NCIMB 13794 / A6)</name>
    <name type="common">Arthrobacter chlorophenolicus</name>
    <dbReference type="NCBI Taxonomy" id="452863"/>
    <lineage>
        <taxon>Bacteria</taxon>
        <taxon>Bacillati</taxon>
        <taxon>Actinomycetota</taxon>
        <taxon>Actinomycetes</taxon>
        <taxon>Micrococcales</taxon>
        <taxon>Micrococcaceae</taxon>
        <taxon>Pseudarthrobacter</taxon>
    </lineage>
</organism>
<dbReference type="AlphaFoldDB" id="B8HIA5"/>
<reference evidence="2" key="1">
    <citation type="submission" date="2009-01" db="EMBL/GenBank/DDBJ databases">
        <title>Complete sequence of plasmid1 of Arthrobacter chlorophenolicus A6.</title>
        <authorList>
            <consortium name="US DOE Joint Genome Institute"/>
            <person name="Lucas S."/>
            <person name="Copeland A."/>
            <person name="Lapidus A."/>
            <person name="Glavina del Rio T."/>
            <person name="Tice H."/>
            <person name="Bruce D."/>
            <person name="Goodwin L."/>
            <person name="Pitluck S."/>
            <person name="Goltsman E."/>
            <person name="Clum A."/>
            <person name="Larimer F."/>
            <person name="Land M."/>
            <person name="Hauser L."/>
            <person name="Kyrpides N."/>
            <person name="Mikhailova N."/>
            <person name="Jansson J."/>
            <person name="Richardson P."/>
        </authorList>
    </citation>
    <scope>NUCLEOTIDE SEQUENCE [LARGE SCALE GENOMIC DNA]</scope>
    <source>
        <strain evidence="2">A6</strain>
        <plasmid evidence="2">pACHL01</plasmid>
    </source>
</reference>
<evidence type="ECO:0000313" key="3">
    <source>
        <dbReference type="Proteomes" id="UP000002505"/>
    </source>
</evidence>
<accession>B8HIA5</accession>
<gene>
    <name evidence="2" type="ordered locus">Achl_4201</name>
</gene>
<dbReference type="Proteomes" id="UP000002505">
    <property type="component" value="Plasmid pACHL01"/>
</dbReference>
<dbReference type="EMBL" id="CP001342">
    <property type="protein sequence ID" value="ACL42152.1"/>
    <property type="molecule type" value="Genomic_DNA"/>
</dbReference>
<evidence type="ECO:0000256" key="1">
    <source>
        <dbReference type="SAM" id="MobiDB-lite"/>
    </source>
</evidence>
<keyword evidence="2" id="KW-0614">Plasmid</keyword>
<proteinExistence type="predicted"/>
<keyword evidence="3" id="KW-1185">Reference proteome</keyword>
<feature type="region of interest" description="Disordered" evidence="1">
    <location>
        <begin position="1"/>
        <end position="21"/>
    </location>
</feature>
<protein>
    <submittedName>
        <fullName evidence="2">Uncharacterized protein</fullName>
    </submittedName>
</protein>
<geneLocation type="plasmid" evidence="2 3">
    <name>pACHL01</name>
</geneLocation>
<sequence length="214" mass="23067">MGMSTSTARQPRGIPTGGQFAAATHSEPGIVLTDGRAEFVTERHLYERELAALAGPDADIEEKYPATKTEARRLLKNTRGEDGGKIRVVRLNHTNAPDSEPGERVEIVGPKDGRPIVVDVTSGLPHLKVTSGTAIIRMRSGWGNSIDVGPGAEAIVLAAADTKVTTDCDEGGKLTLVCPSAKNRFRPFGKGEIYLSNGTDTDRIRYEHPVYEPY</sequence>
<name>B8HIA5_PSECP</name>